<evidence type="ECO:0000256" key="1">
    <source>
        <dbReference type="ARBA" id="ARBA00023224"/>
    </source>
</evidence>
<evidence type="ECO:0000259" key="4">
    <source>
        <dbReference type="PROSITE" id="PS50111"/>
    </source>
</evidence>
<evidence type="ECO:0000256" key="3">
    <source>
        <dbReference type="SAM" id="Phobius"/>
    </source>
</evidence>
<comment type="caution">
    <text evidence="5">The sequence shown here is derived from an EMBL/GenBank/DDBJ whole genome shotgun (WGS) entry which is preliminary data.</text>
</comment>
<dbReference type="AlphaFoldDB" id="A0A7W6GM49"/>
<dbReference type="EMBL" id="JACIEB010000001">
    <property type="protein sequence ID" value="MBB3980405.1"/>
    <property type="molecule type" value="Genomic_DNA"/>
</dbReference>
<proteinExistence type="predicted"/>
<dbReference type="Gene3D" id="1.10.287.950">
    <property type="entry name" value="Methyl-accepting chemotaxis protein"/>
    <property type="match status" value="1"/>
</dbReference>
<keyword evidence="3" id="KW-0812">Transmembrane</keyword>
<dbReference type="Proteomes" id="UP000552757">
    <property type="component" value="Unassembled WGS sequence"/>
</dbReference>
<protein>
    <submittedName>
        <fullName evidence="5">Methyl-accepting chemotaxis protein</fullName>
    </submittedName>
</protein>
<accession>A0A7W6GM49</accession>
<feature type="transmembrane region" description="Helical" evidence="3">
    <location>
        <begin position="24"/>
        <end position="46"/>
    </location>
</feature>
<dbReference type="SUPFAM" id="SSF58104">
    <property type="entry name" value="Methyl-accepting chemotaxis protein (MCP) signaling domain"/>
    <property type="match status" value="1"/>
</dbReference>
<sequence>MASRLFHSVIPVDRGQGLARRARFVVTGASAALLLLAMVVLGGTMASQIGLARLVDNRLGPVGALQAATDHYGQALAIANKVNSGNMTAPGGASALESLRAQIGADWRALDGHVPTEAGGIAWQALSDERSRADEALGRLMRLLAADDRDGLDFFLAGTFNTHVDPLLNMARGYTAGLRELADREERILGIVTFAVQAVTVLALLAGFGAGILLLRAARRHMLEPLVDIARATGKENDAAAPVPHCERLDEIGDIARAIAAARERDEQARAFQRAQHAAEAALHARELAIAQAAERRAQALDRLFEQFGAGLADLVSGMVGAARTMRAMADNMRAASGASEQMAGDATGTVQAIALTMTQIEQEASIMLAMVADVEATIRSARTRAVDVHAQSQRNRAHADGLRHLVKDIFGTLDLITAIASQTNMLALNAAIEANRAGEAGRGFAVVAMEVKALAAQTRSAAEEVGAQLQRISATSDDMRISVALVEEMAADAERDAAVMSHAVTTQTGASREIVAALGQARNGSRTAVEGMLNLKGQAHDVLSVAQGLLATSDDIARKADRLRDEFTRLADEVRQAA</sequence>
<dbReference type="GO" id="GO:0016020">
    <property type="term" value="C:membrane"/>
    <property type="evidence" value="ECO:0007669"/>
    <property type="project" value="InterPro"/>
</dbReference>
<gene>
    <name evidence="5" type="ORF">GGR44_000036</name>
</gene>
<feature type="domain" description="Methyl-accepting transducer" evidence="4">
    <location>
        <begin position="322"/>
        <end position="558"/>
    </location>
</feature>
<evidence type="ECO:0000256" key="2">
    <source>
        <dbReference type="PROSITE-ProRule" id="PRU00284"/>
    </source>
</evidence>
<keyword evidence="1 2" id="KW-0807">Transducer</keyword>
<dbReference type="PROSITE" id="PS50111">
    <property type="entry name" value="CHEMOTAXIS_TRANSDUC_2"/>
    <property type="match status" value="1"/>
</dbReference>
<keyword evidence="6" id="KW-1185">Reference proteome</keyword>
<reference evidence="5 6" key="1">
    <citation type="submission" date="2020-08" db="EMBL/GenBank/DDBJ databases">
        <title>Genomic Encyclopedia of Type Strains, Phase IV (KMG-IV): sequencing the most valuable type-strain genomes for metagenomic binning, comparative biology and taxonomic classification.</title>
        <authorList>
            <person name="Goeker M."/>
        </authorList>
    </citation>
    <scope>NUCLEOTIDE SEQUENCE [LARGE SCALE GENOMIC DNA]</scope>
    <source>
        <strain evidence="5 6">DSM 29348</strain>
    </source>
</reference>
<keyword evidence="3" id="KW-1133">Transmembrane helix</keyword>
<dbReference type="Pfam" id="PF00015">
    <property type="entry name" value="MCPsignal"/>
    <property type="match status" value="1"/>
</dbReference>
<dbReference type="PANTHER" id="PTHR32089:SF112">
    <property type="entry name" value="LYSOZYME-LIKE PROTEIN-RELATED"/>
    <property type="match status" value="1"/>
</dbReference>
<name>A0A7W6GM49_9SPHN</name>
<feature type="transmembrane region" description="Helical" evidence="3">
    <location>
        <begin position="188"/>
        <end position="215"/>
    </location>
</feature>
<evidence type="ECO:0000313" key="6">
    <source>
        <dbReference type="Proteomes" id="UP000552757"/>
    </source>
</evidence>
<keyword evidence="3" id="KW-0472">Membrane</keyword>
<dbReference type="PANTHER" id="PTHR32089">
    <property type="entry name" value="METHYL-ACCEPTING CHEMOTAXIS PROTEIN MCPB"/>
    <property type="match status" value="1"/>
</dbReference>
<organism evidence="5 6">
    <name type="scientific">Sphingobium fontiphilum</name>
    <dbReference type="NCBI Taxonomy" id="944425"/>
    <lineage>
        <taxon>Bacteria</taxon>
        <taxon>Pseudomonadati</taxon>
        <taxon>Pseudomonadota</taxon>
        <taxon>Alphaproteobacteria</taxon>
        <taxon>Sphingomonadales</taxon>
        <taxon>Sphingomonadaceae</taxon>
        <taxon>Sphingobium</taxon>
    </lineage>
</organism>
<dbReference type="GO" id="GO:0007165">
    <property type="term" value="P:signal transduction"/>
    <property type="evidence" value="ECO:0007669"/>
    <property type="project" value="UniProtKB-KW"/>
</dbReference>
<dbReference type="SMART" id="SM00283">
    <property type="entry name" value="MA"/>
    <property type="match status" value="1"/>
</dbReference>
<dbReference type="InterPro" id="IPR004089">
    <property type="entry name" value="MCPsignal_dom"/>
</dbReference>
<evidence type="ECO:0000313" key="5">
    <source>
        <dbReference type="EMBL" id="MBB3980405.1"/>
    </source>
</evidence>